<feature type="transmembrane region" description="Helical" evidence="2">
    <location>
        <begin position="34"/>
        <end position="55"/>
    </location>
</feature>
<gene>
    <name evidence="3" type="ORF">HSACCH_02290</name>
</gene>
<feature type="transmembrane region" description="Helical" evidence="2">
    <location>
        <begin position="6"/>
        <end position="22"/>
    </location>
</feature>
<sequence>MIFNSFLAGFISYVVSVIYNLLSGNNLETVFLNGLKYLFLVSVLALLVQLSVYFIKTQSDNSDSDDKGEEENNKEKEEPKETAEDFSPLNPPEIEYEDQKEK</sequence>
<organism evidence="3 4">
    <name type="scientific">Halanaerobium saccharolyticum subsp. saccharolyticum DSM 6643</name>
    <dbReference type="NCBI Taxonomy" id="1293054"/>
    <lineage>
        <taxon>Bacteria</taxon>
        <taxon>Bacillati</taxon>
        <taxon>Bacillota</taxon>
        <taxon>Clostridia</taxon>
        <taxon>Halanaerobiales</taxon>
        <taxon>Halanaerobiaceae</taxon>
        <taxon>Halanaerobium</taxon>
    </lineage>
</organism>
<proteinExistence type="predicted"/>
<keyword evidence="2" id="KW-1133">Transmembrane helix</keyword>
<feature type="compositionally biased region" description="Basic and acidic residues" evidence="1">
    <location>
        <begin position="70"/>
        <end position="83"/>
    </location>
</feature>
<feature type="region of interest" description="Disordered" evidence="1">
    <location>
        <begin position="59"/>
        <end position="102"/>
    </location>
</feature>
<evidence type="ECO:0000256" key="2">
    <source>
        <dbReference type="SAM" id="Phobius"/>
    </source>
</evidence>
<dbReference type="InParanoid" id="M5EH11"/>
<dbReference type="AlphaFoldDB" id="M5EH11"/>
<dbReference type="RefSeq" id="WP_005490018.1">
    <property type="nucleotide sequence ID" value="NZ_CAUI01000023.1"/>
</dbReference>
<evidence type="ECO:0000256" key="1">
    <source>
        <dbReference type="SAM" id="MobiDB-lite"/>
    </source>
</evidence>
<comment type="caution">
    <text evidence="3">The sequence shown here is derived from an EMBL/GenBank/DDBJ whole genome shotgun (WGS) entry which is preliminary data.</text>
</comment>
<dbReference type="Proteomes" id="UP000012063">
    <property type="component" value="Unassembled WGS sequence"/>
</dbReference>
<keyword evidence="2" id="KW-0472">Membrane</keyword>
<protein>
    <submittedName>
        <fullName evidence="3">Uncharacterized protein</fullName>
    </submittedName>
</protein>
<dbReference type="EMBL" id="CAUI01000023">
    <property type="protein sequence ID" value="CCU80761.1"/>
    <property type="molecule type" value="Genomic_DNA"/>
</dbReference>
<evidence type="ECO:0000313" key="4">
    <source>
        <dbReference type="Proteomes" id="UP000012063"/>
    </source>
</evidence>
<reference evidence="4" key="1">
    <citation type="journal article" date="2013" name="Genome Announc.">
        <title>Genome Sequence of Halanaerobium saccharolyticum subsp. saccharolyticum Strain DSM 6643T, a Halophilic Hydrogen-Producing Bacterium.</title>
        <authorList>
            <person name="Kivisto A."/>
            <person name="Larjo A."/>
            <person name="Ciranna A."/>
            <person name="Santala V."/>
            <person name="Roos C."/>
            <person name="Karp M."/>
        </authorList>
    </citation>
    <scope>NUCLEOTIDE SEQUENCE [LARGE SCALE GENOMIC DNA]</scope>
    <source>
        <strain evidence="4">DSM 6643</strain>
    </source>
</reference>
<dbReference type="STRING" id="1293054.HSACCH_02290"/>
<keyword evidence="4" id="KW-1185">Reference proteome</keyword>
<keyword evidence="2" id="KW-0812">Transmembrane</keyword>
<evidence type="ECO:0000313" key="3">
    <source>
        <dbReference type="EMBL" id="CCU80761.1"/>
    </source>
</evidence>
<name>M5EH11_9FIRM</name>
<accession>M5EH11</accession>